<comment type="similarity">
    <text evidence="1">Belongs to the type-I restriction system S methylase family.</text>
</comment>
<keyword evidence="5" id="KW-0255">Endonuclease</keyword>
<evidence type="ECO:0000256" key="1">
    <source>
        <dbReference type="ARBA" id="ARBA00010923"/>
    </source>
</evidence>
<dbReference type="Gene3D" id="3.90.220.20">
    <property type="entry name" value="DNA methylase specificity domains"/>
    <property type="match status" value="2"/>
</dbReference>
<evidence type="ECO:0000313" key="6">
    <source>
        <dbReference type="Proteomes" id="UP000184480"/>
    </source>
</evidence>
<evidence type="ECO:0000259" key="4">
    <source>
        <dbReference type="Pfam" id="PF01420"/>
    </source>
</evidence>
<accession>A0A1M5JED6</accession>
<dbReference type="GO" id="GO:0009307">
    <property type="term" value="P:DNA restriction-modification system"/>
    <property type="evidence" value="ECO:0007669"/>
    <property type="project" value="UniProtKB-KW"/>
</dbReference>
<dbReference type="GO" id="GO:0003677">
    <property type="term" value="F:DNA binding"/>
    <property type="evidence" value="ECO:0007669"/>
    <property type="project" value="UniProtKB-KW"/>
</dbReference>
<keyword evidence="5" id="KW-0378">Hydrolase</keyword>
<dbReference type="EMBL" id="FQUC01000023">
    <property type="protein sequence ID" value="SHG38944.1"/>
    <property type="molecule type" value="Genomic_DNA"/>
</dbReference>
<reference evidence="6" key="1">
    <citation type="submission" date="2016-11" db="EMBL/GenBank/DDBJ databases">
        <authorList>
            <person name="Varghese N."/>
            <person name="Submissions S."/>
        </authorList>
    </citation>
    <scope>NUCLEOTIDE SEQUENCE [LARGE SCALE GENOMIC DNA]</scope>
    <source>
        <strain evidence="6">DSM 27370</strain>
    </source>
</reference>
<dbReference type="InterPro" id="IPR000055">
    <property type="entry name" value="Restrct_endonuc_typeI_TRD"/>
</dbReference>
<evidence type="ECO:0000256" key="3">
    <source>
        <dbReference type="ARBA" id="ARBA00023125"/>
    </source>
</evidence>
<dbReference type="Pfam" id="PF01420">
    <property type="entry name" value="Methylase_S"/>
    <property type="match status" value="1"/>
</dbReference>
<keyword evidence="3" id="KW-0238">DNA-binding</keyword>
<dbReference type="InterPro" id="IPR044946">
    <property type="entry name" value="Restrct_endonuc_typeI_TRD_sf"/>
</dbReference>
<dbReference type="SUPFAM" id="SSF116734">
    <property type="entry name" value="DNA methylase specificity domain"/>
    <property type="match status" value="2"/>
</dbReference>
<evidence type="ECO:0000256" key="2">
    <source>
        <dbReference type="ARBA" id="ARBA00022747"/>
    </source>
</evidence>
<keyword evidence="2" id="KW-0680">Restriction system</keyword>
<keyword evidence="5" id="KW-0540">Nuclease</keyword>
<dbReference type="PANTHER" id="PTHR30408:SF13">
    <property type="entry name" value="TYPE I RESTRICTION ENZYME HINDI SPECIFICITY SUBUNIT"/>
    <property type="match status" value="1"/>
</dbReference>
<feature type="domain" description="Type I restriction modification DNA specificity" evidence="4">
    <location>
        <begin position="23"/>
        <end position="148"/>
    </location>
</feature>
<keyword evidence="6" id="KW-1185">Reference proteome</keyword>
<protein>
    <submittedName>
        <fullName evidence="5">Restriction endonuclease S subunit</fullName>
    </submittedName>
</protein>
<dbReference type="InterPro" id="IPR052021">
    <property type="entry name" value="Type-I_RS_S_subunit"/>
</dbReference>
<organism evidence="5 6">
    <name type="scientific">Dysgonomonas macrotermitis</name>
    <dbReference type="NCBI Taxonomy" id="1346286"/>
    <lineage>
        <taxon>Bacteria</taxon>
        <taxon>Pseudomonadati</taxon>
        <taxon>Bacteroidota</taxon>
        <taxon>Bacteroidia</taxon>
        <taxon>Bacteroidales</taxon>
        <taxon>Dysgonomonadaceae</taxon>
        <taxon>Dysgonomonas</taxon>
    </lineage>
</organism>
<dbReference type="STRING" id="1346286.SAMN05444362_12324"/>
<gene>
    <name evidence="5" type="ORF">SAMN05444362_12324</name>
</gene>
<evidence type="ECO:0000313" key="5">
    <source>
        <dbReference type="EMBL" id="SHG38944.1"/>
    </source>
</evidence>
<dbReference type="Proteomes" id="UP000184480">
    <property type="component" value="Unassembled WGS sequence"/>
</dbReference>
<dbReference type="PANTHER" id="PTHR30408">
    <property type="entry name" value="TYPE-1 RESTRICTION ENZYME ECOKI SPECIFICITY PROTEIN"/>
    <property type="match status" value="1"/>
</dbReference>
<dbReference type="AlphaFoldDB" id="A0A1M5JED6"/>
<dbReference type="GO" id="GO:0004519">
    <property type="term" value="F:endonuclease activity"/>
    <property type="evidence" value="ECO:0007669"/>
    <property type="project" value="UniProtKB-KW"/>
</dbReference>
<dbReference type="CDD" id="cd17274">
    <property type="entry name" value="RMtype1_S_Eco540ANI-TRD1-CR1_like"/>
    <property type="match status" value="1"/>
</dbReference>
<sequence>MGNLYQNQLNLDRTPSFIDIIDNRQCSFLLKKNDIAITLTGTNNKRDYGYSHLFKSEDNLLLNQRCALIRAKYDSYFLSYLIKTSCFLEQFFQSSAGGTGNQANVSTKDIESFIISVPKLKEQEKIGKFLSLIDERIETQNKIIEDLKLLKSTIRHTLFTQIDKSSHKAKRIKYILDYEQPTKYIVENVDYQNDVSLIPVLTANKAFVLGYTSEDYSIYDKGDCIIFDDFTMDLKYVNFPFKVKSSAIKILTSKSNVNLKYIFEYLSFLDLTSNDHKRHYISEVESMPIYVPEVEMQNIFSNLFSVLDEKIVLESHHYNLLIAQKQYLLSQLFI</sequence>
<name>A0A1M5JED6_9BACT</name>
<dbReference type="Gene3D" id="1.10.287.1120">
    <property type="entry name" value="Bipartite methylase S protein"/>
    <property type="match status" value="1"/>
</dbReference>
<proteinExistence type="inferred from homology"/>